<evidence type="ECO:0008006" key="3">
    <source>
        <dbReference type="Google" id="ProtNLM"/>
    </source>
</evidence>
<dbReference type="VEuPathDB" id="TrichDB:TVAG_242270"/>
<dbReference type="InParanoid" id="A2G815"/>
<sequence>MTTVCPQELTYKRGDNISITMTVEDDTNGRVKFYWNGTDMKQDAEYSAFTKPGYVTTTIKLDDNLKVGDYSLQYYPFDEYGFPANDDWRKTCPIKILNKPKITSIQLSKDKADDDESVYVHGTVNDFDSDKLLYIYQKIQGKTEVLLGNIQSNGGDIPFNMSLKFLKSLPSGNTPIEFWASSISDEETSQDPNAFSEHQTLHLFMANDPSISVITPNTTEFQINEPIEFTFSIIAELKGRINVYDNPSEYNQNQKTIGVVEYTTSQNISKSFSYSSTGDKTIYFKVIGENGTSTELQSFRFTVRYKPQILNIQQGARANRPGTLVRLTCQYRYIPTDKLYAYIRVNNVPQKVAAFDSQMVDTSAEQPRTQTVSFQLDNNQPARALPIQVWLQTVDGTVNPDSKYIKSDEFDFNVSVTVTPSATFKLPSKQVFEADEDIIVSATITDDTYGTVVLRNRYTYQDIETKNFSSYGEPTEVSFTFRLPETLKSIKEDSRAMLEYYLIVYDEYTNNFPSSPFKLKKLSKPILESVRFEKEIVLPETQVYYNVTFGDKDNGKALYLWGIVNGNYYKMSAGITSEGLATGQSKRLPFNLPNKLPSGDVTFNCFLSSESDVNNVKNSDYTNSLNVESSKIRITYRPYVLLNNLPSGSQYTKGDLIHITGKVRADQFANIEFTFDGKQKSTTDLRRATGTDAEVNFEGDVLVPDNLKYKTSMDIVSIHIMGTAALRASLLIICEFDTLQNH</sequence>
<protein>
    <recommendedName>
        <fullName evidence="3">Bap-like</fullName>
    </recommendedName>
</protein>
<dbReference type="Proteomes" id="UP000001542">
    <property type="component" value="Unassembled WGS sequence"/>
</dbReference>
<organism evidence="1 2">
    <name type="scientific">Trichomonas vaginalis (strain ATCC PRA-98 / G3)</name>
    <dbReference type="NCBI Taxonomy" id="412133"/>
    <lineage>
        <taxon>Eukaryota</taxon>
        <taxon>Metamonada</taxon>
        <taxon>Parabasalia</taxon>
        <taxon>Trichomonadida</taxon>
        <taxon>Trichomonadidae</taxon>
        <taxon>Trichomonas</taxon>
    </lineage>
</organism>
<name>A2G815_TRIV3</name>
<evidence type="ECO:0000313" key="1">
    <source>
        <dbReference type="EMBL" id="EAX86702.1"/>
    </source>
</evidence>
<dbReference type="VEuPathDB" id="TrichDB:TVAGG3_0756030"/>
<evidence type="ECO:0000313" key="2">
    <source>
        <dbReference type="Proteomes" id="UP000001542"/>
    </source>
</evidence>
<reference evidence="1" key="1">
    <citation type="submission" date="2006-10" db="EMBL/GenBank/DDBJ databases">
        <authorList>
            <person name="Amadeo P."/>
            <person name="Zhao Q."/>
            <person name="Wortman J."/>
            <person name="Fraser-Liggett C."/>
            <person name="Carlton J."/>
        </authorList>
    </citation>
    <scope>NUCLEOTIDE SEQUENCE</scope>
    <source>
        <strain evidence="1">G3</strain>
    </source>
</reference>
<proteinExistence type="predicted"/>
<keyword evidence="2" id="KW-1185">Reference proteome</keyword>
<gene>
    <name evidence="1" type="ORF">TVAG_242270</name>
</gene>
<reference evidence="1" key="2">
    <citation type="journal article" date="2007" name="Science">
        <title>Draft genome sequence of the sexually transmitted pathogen Trichomonas vaginalis.</title>
        <authorList>
            <person name="Carlton J.M."/>
            <person name="Hirt R.P."/>
            <person name="Silva J.C."/>
            <person name="Delcher A.L."/>
            <person name="Schatz M."/>
            <person name="Zhao Q."/>
            <person name="Wortman J.R."/>
            <person name="Bidwell S.L."/>
            <person name="Alsmark U.C.M."/>
            <person name="Besteiro S."/>
            <person name="Sicheritz-Ponten T."/>
            <person name="Noel C.J."/>
            <person name="Dacks J.B."/>
            <person name="Foster P.G."/>
            <person name="Simillion C."/>
            <person name="Van de Peer Y."/>
            <person name="Miranda-Saavedra D."/>
            <person name="Barton G.J."/>
            <person name="Westrop G.D."/>
            <person name="Mueller S."/>
            <person name="Dessi D."/>
            <person name="Fiori P.L."/>
            <person name="Ren Q."/>
            <person name="Paulsen I."/>
            <person name="Zhang H."/>
            <person name="Bastida-Corcuera F.D."/>
            <person name="Simoes-Barbosa A."/>
            <person name="Brown M.T."/>
            <person name="Hayes R.D."/>
            <person name="Mukherjee M."/>
            <person name="Okumura C.Y."/>
            <person name="Schneider R."/>
            <person name="Smith A.J."/>
            <person name="Vanacova S."/>
            <person name="Villalvazo M."/>
            <person name="Haas B.J."/>
            <person name="Pertea M."/>
            <person name="Feldblyum T.V."/>
            <person name="Utterback T.R."/>
            <person name="Shu C.L."/>
            <person name="Osoegawa K."/>
            <person name="de Jong P.J."/>
            <person name="Hrdy I."/>
            <person name="Horvathova L."/>
            <person name="Zubacova Z."/>
            <person name="Dolezal P."/>
            <person name="Malik S.B."/>
            <person name="Logsdon J.M. Jr."/>
            <person name="Henze K."/>
            <person name="Gupta A."/>
            <person name="Wang C.C."/>
            <person name="Dunne R.L."/>
            <person name="Upcroft J.A."/>
            <person name="Upcroft P."/>
            <person name="White O."/>
            <person name="Salzberg S.L."/>
            <person name="Tang P."/>
            <person name="Chiu C.-H."/>
            <person name="Lee Y.-S."/>
            <person name="Embley T.M."/>
            <person name="Coombs G.H."/>
            <person name="Mottram J.C."/>
            <person name="Tachezy J."/>
            <person name="Fraser-Liggett C.M."/>
            <person name="Johnson P.J."/>
        </authorList>
    </citation>
    <scope>NUCLEOTIDE SEQUENCE [LARGE SCALE GENOMIC DNA]</scope>
    <source>
        <strain evidence="1">G3</strain>
    </source>
</reference>
<accession>A2G815</accession>
<dbReference type="AlphaFoldDB" id="A2G815"/>
<dbReference type="EMBL" id="DS114587">
    <property type="protein sequence ID" value="EAX86702.1"/>
    <property type="molecule type" value="Genomic_DNA"/>
</dbReference>